<dbReference type="EMBL" id="CP182909">
    <property type="protein sequence ID" value="XPM66454.1"/>
    <property type="molecule type" value="Genomic_DNA"/>
</dbReference>
<dbReference type="Proteomes" id="UP000095472">
    <property type="component" value="Chromosome"/>
</dbReference>
<sequence>MKSIDLGAVDLNLLVAFESLYLHQSVTLAAQRIRIGQPAMSAALGRLRSLFNDELFVRVAEK</sequence>
<evidence type="ECO:0000313" key="1">
    <source>
        <dbReference type="EMBL" id="XPM66454.1"/>
    </source>
</evidence>
<protein>
    <submittedName>
        <fullName evidence="1">LysR family transcriptional regulator</fullName>
    </submittedName>
</protein>
<gene>
    <name evidence="1" type="ORF">BH720_014755</name>
</gene>
<keyword evidence="2" id="KW-1185">Reference proteome</keyword>
<organism evidence="1 2">
    <name type="scientific">Desertifilum tharense IPPAS B-1220</name>
    <dbReference type="NCBI Taxonomy" id="1781255"/>
    <lineage>
        <taxon>Bacteria</taxon>
        <taxon>Bacillati</taxon>
        <taxon>Cyanobacteriota</taxon>
        <taxon>Cyanophyceae</taxon>
        <taxon>Desertifilales</taxon>
        <taxon>Desertifilaceae</taxon>
        <taxon>Desertifilum</taxon>
    </lineage>
</organism>
<name>A0ACD5H111_9CYAN</name>
<reference evidence="1 2" key="1">
    <citation type="journal article" date="2016" name="Genome Announc.">
        <title>Draft Genome Sequence of the Thermotolerant Cyanobacterium Desertifilum sp. IPPAS B-1220.</title>
        <authorList>
            <person name="Mironov K.S."/>
            <person name="Sinetova M.A."/>
            <person name="Bolatkhan K."/>
            <person name="Zayadan B.K."/>
            <person name="Ustinova V.V."/>
            <person name="Kupriyanova E.V."/>
            <person name="Skrypnik A.N."/>
            <person name="Gogoleva N.E."/>
            <person name="Gogolev Y.V."/>
            <person name="Los D.A."/>
        </authorList>
    </citation>
    <scope>NUCLEOTIDE SEQUENCE [LARGE SCALE GENOMIC DNA]</scope>
    <source>
        <strain evidence="1 2">IPPAS B-1220</strain>
    </source>
</reference>
<evidence type="ECO:0000313" key="2">
    <source>
        <dbReference type="Proteomes" id="UP000095472"/>
    </source>
</evidence>
<accession>A0ACD5H111</accession>
<proteinExistence type="predicted"/>